<evidence type="ECO:0000313" key="4">
    <source>
        <dbReference type="EMBL" id="MCF2947392.1"/>
    </source>
</evidence>
<evidence type="ECO:0000256" key="1">
    <source>
        <dbReference type="SAM" id="MobiDB-lite"/>
    </source>
</evidence>
<dbReference type="RefSeq" id="WP_235310921.1">
    <property type="nucleotide sequence ID" value="NZ_JAKGAS010000002.1"/>
</dbReference>
<sequence>MLNKHQRISVITVFLSVMIVACWSGCTPQPSNIAPTANAGSDQRVKEQSSATLSGLGTDSDGSISSYSWTQTSGTSVTIENATSARATFVAPDLTADEILTFQLTVTDNNNATATDTVDIAVQNINQSPTANAGSNQAVNEQANVILSGSGTDADGAISSYSWTQTSGTSVILIDTTLARATFIAPDITKDETLTFQLTVTDNDNATATDTVDIRVQNLNQPPTANAGNNQAVKEQTRVTLSGLGTDSDGSISSYRWNQISGTSVTVKDANSARATFVAPAITKDETLTFQLTVTDNDNATATDTVNIAVQNINQPTTTKSTIAKPRLPVSAHNCKIVKSKLDGMLERERVGSSTPAHAKRLRFNIEMFEELKQGCLQKGLAVN</sequence>
<comment type="caution">
    <text evidence="4">The sequence shown here is derived from an EMBL/GenBank/DDBJ whole genome shotgun (WGS) entry which is preliminary data.</text>
</comment>
<evidence type="ECO:0000256" key="2">
    <source>
        <dbReference type="SAM" id="SignalP"/>
    </source>
</evidence>
<feature type="chain" id="PRO_5047528487" evidence="2">
    <location>
        <begin position="25"/>
        <end position="384"/>
    </location>
</feature>
<keyword evidence="2" id="KW-0732">Signal</keyword>
<feature type="region of interest" description="Disordered" evidence="1">
    <location>
        <begin position="34"/>
        <end position="60"/>
    </location>
</feature>
<dbReference type="PANTHER" id="PTHR46182">
    <property type="entry name" value="FI19480P1"/>
    <property type="match status" value="1"/>
</dbReference>
<proteinExistence type="predicted"/>
<dbReference type="InterPro" id="IPR029865">
    <property type="entry name" value="KIAA0319-like"/>
</dbReference>
<dbReference type="EMBL" id="JAKGAS010000002">
    <property type="protein sequence ID" value="MCF2947392.1"/>
    <property type="molecule type" value="Genomic_DNA"/>
</dbReference>
<feature type="signal peptide" evidence="2">
    <location>
        <begin position="1"/>
        <end position="24"/>
    </location>
</feature>
<feature type="compositionally biased region" description="Polar residues" evidence="1">
    <location>
        <begin position="48"/>
        <end position="60"/>
    </location>
</feature>
<feature type="domain" description="PKD/Chitinase" evidence="3">
    <location>
        <begin position="36"/>
        <end position="125"/>
    </location>
</feature>
<dbReference type="Gene3D" id="2.60.40.3010">
    <property type="match status" value="3"/>
</dbReference>
<dbReference type="Pfam" id="PF22352">
    <property type="entry name" value="K319L-like_PKD"/>
    <property type="match status" value="3"/>
</dbReference>
<accession>A0ABS9D5U5</accession>
<dbReference type="InterPro" id="IPR035986">
    <property type="entry name" value="PKD_dom_sf"/>
</dbReference>
<evidence type="ECO:0000313" key="5">
    <source>
        <dbReference type="Proteomes" id="UP001521137"/>
    </source>
</evidence>
<evidence type="ECO:0000259" key="3">
    <source>
        <dbReference type="SMART" id="SM00089"/>
    </source>
</evidence>
<dbReference type="PANTHER" id="PTHR46182:SF2">
    <property type="entry name" value="FI19480P1"/>
    <property type="match status" value="1"/>
</dbReference>
<protein>
    <submittedName>
        <fullName evidence="4">PKD domain-containing protein</fullName>
    </submittedName>
</protein>
<gene>
    <name evidence="4" type="ORF">L0668_04680</name>
</gene>
<feature type="domain" description="PKD/Chitinase" evidence="3">
    <location>
        <begin position="130"/>
        <end position="219"/>
    </location>
</feature>
<name>A0ABS9D5U5_9ALTE</name>
<dbReference type="InterPro" id="IPR022409">
    <property type="entry name" value="PKD/Chitinase_dom"/>
</dbReference>
<dbReference type="CDD" id="cd00146">
    <property type="entry name" value="PKD"/>
    <property type="match status" value="2"/>
</dbReference>
<dbReference type="Proteomes" id="UP001521137">
    <property type="component" value="Unassembled WGS sequence"/>
</dbReference>
<organism evidence="4 5">
    <name type="scientific">Paraglaciecola algarum</name>
    <dbReference type="NCBI Taxonomy" id="3050085"/>
    <lineage>
        <taxon>Bacteria</taxon>
        <taxon>Pseudomonadati</taxon>
        <taxon>Pseudomonadota</taxon>
        <taxon>Gammaproteobacteria</taxon>
        <taxon>Alteromonadales</taxon>
        <taxon>Alteromonadaceae</taxon>
        <taxon>Paraglaciecola</taxon>
    </lineage>
</organism>
<dbReference type="PROSITE" id="PS51257">
    <property type="entry name" value="PROKAR_LIPOPROTEIN"/>
    <property type="match status" value="1"/>
</dbReference>
<reference evidence="4 5" key="1">
    <citation type="submission" date="2022-01" db="EMBL/GenBank/DDBJ databases">
        <title>Paraglaciecola sp. G1-23.</title>
        <authorList>
            <person name="Jin M.S."/>
            <person name="Han D.M."/>
            <person name="Kim H.M."/>
            <person name="Jeon C.O."/>
        </authorList>
    </citation>
    <scope>NUCLEOTIDE SEQUENCE [LARGE SCALE GENOMIC DNA]</scope>
    <source>
        <strain evidence="4 5">G1-23</strain>
    </source>
</reference>
<keyword evidence="5" id="KW-1185">Reference proteome</keyword>
<dbReference type="SMART" id="SM00089">
    <property type="entry name" value="PKD"/>
    <property type="match status" value="3"/>
</dbReference>
<feature type="domain" description="PKD/Chitinase" evidence="3">
    <location>
        <begin position="224"/>
        <end position="313"/>
    </location>
</feature>
<dbReference type="SUPFAM" id="SSF49299">
    <property type="entry name" value="PKD domain"/>
    <property type="match status" value="3"/>
</dbReference>